<reference evidence="2" key="1">
    <citation type="submission" date="2020-10" db="EMBL/GenBank/DDBJ databases">
        <title>Sequencing the genomes of 1000 actinobacteria strains.</title>
        <authorList>
            <person name="Klenk H.-P."/>
        </authorList>
    </citation>
    <scope>NUCLEOTIDE SEQUENCE</scope>
    <source>
        <strain evidence="2">DSM 46832</strain>
    </source>
</reference>
<feature type="chain" id="PRO_5038628202" description="Serine/threonine protein kinase" evidence="1">
    <location>
        <begin position="29"/>
        <end position="230"/>
    </location>
</feature>
<feature type="signal peptide" evidence="1">
    <location>
        <begin position="1"/>
        <end position="28"/>
    </location>
</feature>
<protein>
    <recommendedName>
        <fullName evidence="4">Serine/threonine protein kinase</fullName>
    </recommendedName>
</protein>
<dbReference type="Proteomes" id="UP000649753">
    <property type="component" value="Unassembled WGS sequence"/>
</dbReference>
<name>A0A927R023_9ACTN</name>
<keyword evidence="3" id="KW-1185">Reference proteome</keyword>
<keyword evidence="1" id="KW-0732">Signal</keyword>
<accession>A0A927R023</accession>
<evidence type="ECO:0008006" key="4">
    <source>
        <dbReference type="Google" id="ProtNLM"/>
    </source>
</evidence>
<dbReference type="PROSITE" id="PS51257">
    <property type="entry name" value="PROKAR_LIPOPROTEIN"/>
    <property type="match status" value="1"/>
</dbReference>
<gene>
    <name evidence="2" type="ORF">H4W31_006708</name>
</gene>
<comment type="caution">
    <text evidence="2">The sequence shown here is derived from an EMBL/GenBank/DDBJ whole genome shotgun (WGS) entry which is preliminary data.</text>
</comment>
<dbReference type="RefSeq" id="WP_192770222.1">
    <property type="nucleotide sequence ID" value="NZ_JADBEB010000001.1"/>
</dbReference>
<dbReference type="AlphaFoldDB" id="A0A927R023"/>
<evidence type="ECO:0000313" key="2">
    <source>
        <dbReference type="EMBL" id="MBE1491070.1"/>
    </source>
</evidence>
<organism evidence="2 3">
    <name type="scientific">Plantactinospora soyae</name>
    <dbReference type="NCBI Taxonomy" id="1544732"/>
    <lineage>
        <taxon>Bacteria</taxon>
        <taxon>Bacillati</taxon>
        <taxon>Actinomycetota</taxon>
        <taxon>Actinomycetes</taxon>
        <taxon>Micromonosporales</taxon>
        <taxon>Micromonosporaceae</taxon>
        <taxon>Plantactinospora</taxon>
    </lineage>
</organism>
<dbReference type="EMBL" id="JADBEB010000001">
    <property type="protein sequence ID" value="MBE1491070.1"/>
    <property type="molecule type" value="Genomic_DNA"/>
</dbReference>
<proteinExistence type="predicted"/>
<evidence type="ECO:0000313" key="3">
    <source>
        <dbReference type="Proteomes" id="UP000649753"/>
    </source>
</evidence>
<sequence length="230" mass="22927">MTRALRATATALLLTLTGLAFIAAPASAAACDTRSSGTARGGYYVTIYCSGPGFIDGYGSTLTAANTNALLLNQLYVNYGNSCDGRSTSTTTGGYAVTIHCSGGGFIVGFGSILTDAAENARLLADTRGRTGNTCDGRSTSTTTGGYAVTIHCSGGGFIVGFGSTLTDAAEEARQLVLLRAATGNTCDGRSTYTVSGGYGVTLHCTSGGFVDGVGSTLTGAAVNARLAAG</sequence>
<evidence type="ECO:0000256" key="1">
    <source>
        <dbReference type="SAM" id="SignalP"/>
    </source>
</evidence>